<feature type="signal peptide" evidence="1">
    <location>
        <begin position="1"/>
        <end position="31"/>
    </location>
</feature>
<reference evidence="2 3" key="1">
    <citation type="submission" date="2020-08" db="EMBL/GenBank/DDBJ databases">
        <title>Functional genomics of gut bacteria from endangered species of beetles.</title>
        <authorList>
            <person name="Carlos-Shanley C."/>
        </authorList>
    </citation>
    <scope>NUCLEOTIDE SEQUENCE [LARGE SCALE GENOMIC DNA]</scope>
    <source>
        <strain evidence="2 3">S00179</strain>
    </source>
</reference>
<proteinExistence type="predicted"/>
<dbReference type="AlphaFoldDB" id="A0A7W7P562"/>
<organism evidence="2 3">
    <name type="scientific">Pseudomonas nitroreducens</name>
    <dbReference type="NCBI Taxonomy" id="46680"/>
    <lineage>
        <taxon>Bacteria</taxon>
        <taxon>Pseudomonadati</taxon>
        <taxon>Pseudomonadota</taxon>
        <taxon>Gammaproteobacteria</taxon>
        <taxon>Pseudomonadales</taxon>
        <taxon>Pseudomonadaceae</taxon>
        <taxon>Pseudomonas</taxon>
    </lineage>
</organism>
<gene>
    <name evidence="2" type="ORF">HNP46_006292</name>
</gene>
<accession>A0A7W7P562</accession>
<feature type="chain" id="PRO_5031316753" description="DUF4136 domain-containing protein" evidence="1">
    <location>
        <begin position="32"/>
        <end position="178"/>
    </location>
</feature>
<evidence type="ECO:0000313" key="2">
    <source>
        <dbReference type="EMBL" id="MBB4867380.1"/>
    </source>
</evidence>
<evidence type="ECO:0000256" key="1">
    <source>
        <dbReference type="SAM" id="SignalP"/>
    </source>
</evidence>
<dbReference type="EMBL" id="JACHLI010000039">
    <property type="protein sequence ID" value="MBB4867380.1"/>
    <property type="molecule type" value="Genomic_DNA"/>
</dbReference>
<comment type="caution">
    <text evidence="2">The sequence shown here is derived from an EMBL/GenBank/DDBJ whole genome shotgun (WGS) entry which is preliminary data.</text>
</comment>
<evidence type="ECO:0000313" key="3">
    <source>
        <dbReference type="Proteomes" id="UP000566995"/>
    </source>
</evidence>
<evidence type="ECO:0008006" key="4">
    <source>
        <dbReference type="Google" id="ProtNLM"/>
    </source>
</evidence>
<name>A0A7W7P562_PSENT</name>
<protein>
    <recommendedName>
        <fullName evidence="4">DUF4136 domain-containing protein</fullName>
    </recommendedName>
</protein>
<keyword evidence="1" id="KW-0732">Signal</keyword>
<sequence>MAATPLETAMRLFAILLLCLAVATCSNPVPHAQVAHPADARLAGLRDFQLMPPENAVDALPYRSRYPLINAQVRQGLIERGYRESAAPQVRVYYWLALQDAPLEFKVDAPPPDPLGPYLAIHRLRDETGTLRLRLTDAQEQTLWEGTVSTGLSPAHSSAALLQDAIGALVQQIPAAAP</sequence>
<dbReference type="Proteomes" id="UP000566995">
    <property type="component" value="Unassembled WGS sequence"/>
</dbReference>